<keyword evidence="3" id="KW-0808">Transferase</keyword>
<keyword evidence="6" id="KW-1185">Reference proteome</keyword>
<accession>A0A1H1EAP6</accession>
<sequence>MKDLAIIILNYNSFEDTSREVNALLSQNCPVKSIYIVDNNSGDKDKIAEFGLQKNINFIVSDTNGGYAYGNNLAIKEAIKDGKKYFLLLNPDIDIDIATIETLYKDLQKKSDIGVVGPRICYRNDKNKIYSDGGLLHPEKGFMGEHVHFNINKSDAQSQPYNYQIDYVDGSVFMFRKELLDEVGFMNEKFFMYYEESEWCLRVLKKTKWKLAVNTTVSAFNIYSEKGSFYEYYMTRNRFWLCRLYNGNIKYVKKERWKLARKAFKRRDFSLAKAYTKGIIDGIYSKL</sequence>
<dbReference type="InterPro" id="IPR029044">
    <property type="entry name" value="Nucleotide-diphossugar_trans"/>
</dbReference>
<proteinExistence type="inferred from homology"/>
<keyword evidence="2" id="KW-0328">Glycosyltransferase</keyword>
<dbReference type="Proteomes" id="UP000199627">
    <property type="component" value="Unassembled WGS sequence"/>
</dbReference>
<dbReference type="AlphaFoldDB" id="A0A1H1EAP6"/>
<reference evidence="6" key="1">
    <citation type="submission" date="2016-10" db="EMBL/GenBank/DDBJ databases">
        <authorList>
            <person name="Varghese N."/>
            <person name="Submissions S."/>
        </authorList>
    </citation>
    <scope>NUCLEOTIDE SEQUENCE [LARGE SCALE GENOMIC DNA]</scope>
    <source>
        <strain evidence="6">DSM 17072</strain>
    </source>
</reference>
<dbReference type="Pfam" id="PF00535">
    <property type="entry name" value="Glycos_transf_2"/>
    <property type="match status" value="1"/>
</dbReference>
<evidence type="ECO:0000256" key="1">
    <source>
        <dbReference type="ARBA" id="ARBA00006739"/>
    </source>
</evidence>
<organism evidence="5 6">
    <name type="scientific">Chryseobacterium soldanellicola</name>
    <dbReference type="NCBI Taxonomy" id="311333"/>
    <lineage>
        <taxon>Bacteria</taxon>
        <taxon>Pseudomonadati</taxon>
        <taxon>Bacteroidota</taxon>
        <taxon>Flavobacteriia</taxon>
        <taxon>Flavobacteriales</taxon>
        <taxon>Weeksellaceae</taxon>
        <taxon>Chryseobacterium group</taxon>
        <taxon>Chryseobacterium</taxon>
    </lineage>
</organism>
<dbReference type="EMBL" id="FNKL01000003">
    <property type="protein sequence ID" value="SDQ85236.1"/>
    <property type="molecule type" value="Genomic_DNA"/>
</dbReference>
<gene>
    <name evidence="5" type="ORF">SAMN05421664_2844</name>
</gene>
<dbReference type="STRING" id="311333.SAMN05421664_2844"/>
<dbReference type="Gene3D" id="3.90.550.10">
    <property type="entry name" value="Spore Coat Polysaccharide Biosynthesis Protein SpsA, Chain A"/>
    <property type="match status" value="1"/>
</dbReference>
<name>A0A1H1EAP6_9FLAO</name>
<dbReference type="InterPro" id="IPR001173">
    <property type="entry name" value="Glyco_trans_2-like"/>
</dbReference>
<dbReference type="CDD" id="cd04186">
    <property type="entry name" value="GT_2_like_c"/>
    <property type="match status" value="1"/>
</dbReference>
<dbReference type="RefSeq" id="WP_089756354.1">
    <property type="nucleotide sequence ID" value="NZ_FNKL01000003.1"/>
</dbReference>
<feature type="domain" description="Glycosyltransferase 2-like" evidence="4">
    <location>
        <begin position="6"/>
        <end position="183"/>
    </location>
</feature>
<evidence type="ECO:0000313" key="5">
    <source>
        <dbReference type="EMBL" id="SDQ85236.1"/>
    </source>
</evidence>
<evidence type="ECO:0000256" key="2">
    <source>
        <dbReference type="ARBA" id="ARBA00022676"/>
    </source>
</evidence>
<dbReference type="OrthoDB" id="9771846at2"/>
<evidence type="ECO:0000256" key="3">
    <source>
        <dbReference type="ARBA" id="ARBA00022679"/>
    </source>
</evidence>
<dbReference type="PANTHER" id="PTHR43179:SF12">
    <property type="entry name" value="GALACTOFURANOSYLTRANSFERASE GLFT2"/>
    <property type="match status" value="1"/>
</dbReference>
<comment type="similarity">
    <text evidence="1">Belongs to the glycosyltransferase 2 family.</text>
</comment>
<evidence type="ECO:0000313" key="6">
    <source>
        <dbReference type="Proteomes" id="UP000199627"/>
    </source>
</evidence>
<dbReference type="PANTHER" id="PTHR43179">
    <property type="entry name" value="RHAMNOSYLTRANSFERASE WBBL"/>
    <property type="match status" value="1"/>
</dbReference>
<dbReference type="SUPFAM" id="SSF53448">
    <property type="entry name" value="Nucleotide-diphospho-sugar transferases"/>
    <property type="match status" value="1"/>
</dbReference>
<dbReference type="GO" id="GO:0016757">
    <property type="term" value="F:glycosyltransferase activity"/>
    <property type="evidence" value="ECO:0007669"/>
    <property type="project" value="UniProtKB-KW"/>
</dbReference>
<evidence type="ECO:0000259" key="4">
    <source>
        <dbReference type="Pfam" id="PF00535"/>
    </source>
</evidence>
<protein>
    <recommendedName>
        <fullName evidence="4">Glycosyltransferase 2-like domain-containing protein</fullName>
    </recommendedName>
</protein>